<feature type="compositionally biased region" description="Polar residues" evidence="1">
    <location>
        <begin position="135"/>
        <end position="159"/>
    </location>
</feature>
<feature type="chain" id="PRO_5045915104" description="DUF7707 domain-containing protein" evidence="2">
    <location>
        <begin position="21"/>
        <end position="193"/>
    </location>
</feature>
<protein>
    <recommendedName>
        <fullName evidence="3">DUF7707 domain-containing protein</fullName>
    </recommendedName>
</protein>
<organism evidence="4 5">
    <name type="scientific">Cladobotryum mycophilum</name>
    <dbReference type="NCBI Taxonomy" id="491253"/>
    <lineage>
        <taxon>Eukaryota</taxon>
        <taxon>Fungi</taxon>
        <taxon>Dikarya</taxon>
        <taxon>Ascomycota</taxon>
        <taxon>Pezizomycotina</taxon>
        <taxon>Sordariomycetes</taxon>
        <taxon>Hypocreomycetidae</taxon>
        <taxon>Hypocreales</taxon>
        <taxon>Hypocreaceae</taxon>
        <taxon>Cladobotryum</taxon>
    </lineage>
</organism>
<name>A0ABR0SK45_9HYPO</name>
<accession>A0ABR0SK45</accession>
<dbReference type="InterPro" id="IPR056124">
    <property type="entry name" value="DUF7707"/>
</dbReference>
<keyword evidence="2" id="KW-0732">Signal</keyword>
<reference evidence="4 5" key="1">
    <citation type="submission" date="2024-01" db="EMBL/GenBank/DDBJ databases">
        <title>Complete genome of Cladobotryum mycophilum ATHUM6906.</title>
        <authorList>
            <person name="Christinaki A.C."/>
            <person name="Myridakis A.I."/>
            <person name="Kouvelis V.N."/>
        </authorList>
    </citation>
    <scope>NUCLEOTIDE SEQUENCE [LARGE SCALE GENOMIC DNA]</scope>
    <source>
        <strain evidence="4 5">ATHUM6906</strain>
    </source>
</reference>
<evidence type="ECO:0000259" key="3">
    <source>
        <dbReference type="Pfam" id="PF24808"/>
    </source>
</evidence>
<evidence type="ECO:0000256" key="2">
    <source>
        <dbReference type="SAM" id="SignalP"/>
    </source>
</evidence>
<dbReference type="Proteomes" id="UP001338125">
    <property type="component" value="Unassembled WGS sequence"/>
</dbReference>
<proteinExistence type="predicted"/>
<keyword evidence="5" id="KW-1185">Reference proteome</keyword>
<evidence type="ECO:0000256" key="1">
    <source>
        <dbReference type="SAM" id="MobiDB-lite"/>
    </source>
</evidence>
<dbReference type="Pfam" id="PF24808">
    <property type="entry name" value="DUF7707"/>
    <property type="match status" value="1"/>
</dbReference>
<dbReference type="PANTHER" id="PTHR38118">
    <property type="entry name" value="ANCHORED CELL WALL PROTEIN 11-RELATED"/>
    <property type="match status" value="1"/>
</dbReference>
<sequence length="193" mass="20360">MLFRSAVLAVAAVFTSVAQADYQIDPKTVPLSTRQAWCDSEKSVCPIICQQFPPGTTLVNQCDSTHLTYGCLCGNNKQPNISEYSLTLPYFVCTEFGNQCVKACGQDNTCASACRENNPCGATNPKRYNTTETASIPAATTTSDDGTVFTGTPGETGSASHPGKKGAAPALEVGRAYGLFIVLGSMFVGFAML</sequence>
<comment type="caution">
    <text evidence="4">The sequence shown here is derived from an EMBL/GenBank/DDBJ whole genome shotgun (WGS) entry which is preliminary data.</text>
</comment>
<dbReference type="EMBL" id="JAVFKD010000012">
    <property type="protein sequence ID" value="KAK5992493.1"/>
    <property type="molecule type" value="Genomic_DNA"/>
</dbReference>
<gene>
    <name evidence="4" type="ORF">PT974_05900</name>
</gene>
<evidence type="ECO:0000313" key="4">
    <source>
        <dbReference type="EMBL" id="KAK5992493.1"/>
    </source>
</evidence>
<feature type="region of interest" description="Disordered" evidence="1">
    <location>
        <begin position="135"/>
        <end position="165"/>
    </location>
</feature>
<feature type="domain" description="DUF7707" evidence="3">
    <location>
        <begin position="22"/>
        <end position="125"/>
    </location>
</feature>
<dbReference type="PANTHER" id="PTHR38118:SF2">
    <property type="entry name" value="CDP-ALCOHOL PHOSPHATIDYLTRANSFERASE PROTEIN"/>
    <property type="match status" value="1"/>
</dbReference>
<evidence type="ECO:0000313" key="5">
    <source>
        <dbReference type="Proteomes" id="UP001338125"/>
    </source>
</evidence>
<feature type="signal peptide" evidence="2">
    <location>
        <begin position="1"/>
        <end position="20"/>
    </location>
</feature>